<evidence type="ECO:0000259" key="5">
    <source>
        <dbReference type="Pfam" id="PF00891"/>
    </source>
</evidence>
<dbReference type="Pfam" id="PF00891">
    <property type="entry name" value="Methyltransf_2"/>
    <property type="match status" value="1"/>
</dbReference>
<dbReference type="GO" id="GO:0008171">
    <property type="term" value="F:O-methyltransferase activity"/>
    <property type="evidence" value="ECO:0007669"/>
    <property type="project" value="InterPro"/>
</dbReference>
<accession>A0A8H3IJ14</accession>
<protein>
    <recommendedName>
        <fullName evidence="5">O-methyltransferase C-terminal domain-containing protein</fullName>
    </recommendedName>
</protein>
<dbReference type="GO" id="GO:0032259">
    <property type="term" value="P:methylation"/>
    <property type="evidence" value="ECO:0007669"/>
    <property type="project" value="UniProtKB-KW"/>
</dbReference>
<evidence type="ECO:0000256" key="4">
    <source>
        <dbReference type="PIRSR" id="PIRSR005739-1"/>
    </source>
</evidence>
<dbReference type="InterPro" id="IPR029063">
    <property type="entry name" value="SAM-dependent_MTases_sf"/>
</dbReference>
<dbReference type="Gene3D" id="1.10.10.10">
    <property type="entry name" value="Winged helix-like DNA-binding domain superfamily/Winged helix DNA-binding domain"/>
    <property type="match status" value="1"/>
</dbReference>
<dbReference type="OrthoDB" id="1535081at2759"/>
<evidence type="ECO:0000256" key="2">
    <source>
        <dbReference type="ARBA" id="ARBA00022679"/>
    </source>
</evidence>
<dbReference type="PANTHER" id="PTHR43712">
    <property type="entry name" value="PUTATIVE (AFU_ORTHOLOGUE AFUA_4G14580)-RELATED"/>
    <property type="match status" value="1"/>
</dbReference>
<comment type="caution">
    <text evidence="6">The sequence shown here is derived from an EMBL/GenBank/DDBJ whole genome shotgun (WGS) entry which is preliminary data.</text>
</comment>
<keyword evidence="1" id="KW-0489">Methyltransferase</keyword>
<reference evidence="6" key="1">
    <citation type="submission" date="2021-03" db="EMBL/GenBank/DDBJ databases">
        <authorList>
            <person name="Tagirdzhanova G."/>
        </authorList>
    </citation>
    <scope>NUCLEOTIDE SEQUENCE</scope>
</reference>
<organism evidence="6 7">
    <name type="scientific">Heterodermia speciosa</name>
    <dbReference type="NCBI Taxonomy" id="116794"/>
    <lineage>
        <taxon>Eukaryota</taxon>
        <taxon>Fungi</taxon>
        <taxon>Dikarya</taxon>
        <taxon>Ascomycota</taxon>
        <taxon>Pezizomycotina</taxon>
        <taxon>Lecanoromycetes</taxon>
        <taxon>OSLEUM clade</taxon>
        <taxon>Lecanoromycetidae</taxon>
        <taxon>Caliciales</taxon>
        <taxon>Physciaceae</taxon>
        <taxon>Heterodermia</taxon>
    </lineage>
</organism>
<proteinExistence type="predicted"/>
<dbReference type="Gene3D" id="3.40.50.150">
    <property type="entry name" value="Vaccinia Virus protein VP39"/>
    <property type="match status" value="1"/>
</dbReference>
<dbReference type="InterPro" id="IPR001077">
    <property type="entry name" value="COMT_C"/>
</dbReference>
<evidence type="ECO:0000256" key="3">
    <source>
        <dbReference type="ARBA" id="ARBA00022691"/>
    </source>
</evidence>
<dbReference type="AlphaFoldDB" id="A0A8H3IJ14"/>
<dbReference type="SUPFAM" id="SSF53335">
    <property type="entry name" value="S-adenosyl-L-methionine-dependent methyltransferases"/>
    <property type="match status" value="1"/>
</dbReference>
<dbReference type="InterPro" id="IPR036388">
    <property type="entry name" value="WH-like_DNA-bd_sf"/>
</dbReference>
<sequence length="400" mass="44599">MTSITRESVVQSIEAILVEAKNLSDDIFEDQIRLQSFQRQVFRLKNDTTAPLERIFGEICFQPHQSTAVRIALEGGWFQVLADGKPKTAHDISFATGAEVQLIVRIMMVLTATDVVIEQGYQTYRATPLTQILLDPGWANGLRHFFDHCGPSLINLPGYLKQNGYKVPQNVMTGPFADAWGGRNTWALYDAEPWRGKIFNSFMTKWKEGTKVWTDTYPANVRLCSSCEKSDDAVLLVDIGGGSGHVVLDFAKEPSNRVGRLILQDLPAALGDTDTLKNHGIEAMPYDFFTPQPVKGAKAYYFRGILHDWPDRACREILSNTATAMRKGYSKLLLDEMVLPDTNVPPKGALLDLSMMALETGAERTSEQWHQLLGSVGLRIEKIWSTDYGLEAVIEAVLDA</sequence>
<evidence type="ECO:0000313" key="6">
    <source>
        <dbReference type="EMBL" id="CAF9915444.1"/>
    </source>
</evidence>
<feature type="active site" description="Proton acceptor" evidence="4">
    <location>
        <position position="307"/>
    </location>
</feature>
<dbReference type="InterPro" id="IPR036390">
    <property type="entry name" value="WH_DNA-bd_sf"/>
</dbReference>
<keyword evidence="3" id="KW-0949">S-adenosyl-L-methionine</keyword>
<evidence type="ECO:0000313" key="7">
    <source>
        <dbReference type="Proteomes" id="UP000664521"/>
    </source>
</evidence>
<evidence type="ECO:0000256" key="1">
    <source>
        <dbReference type="ARBA" id="ARBA00022603"/>
    </source>
</evidence>
<keyword evidence="2" id="KW-0808">Transferase</keyword>
<keyword evidence="7" id="KW-1185">Reference proteome</keyword>
<dbReference type="PANTHER" id="PTHR43712:SF11">
    <property type="entry name" value="O-METHYLTRANSFERASE (AFU_ORTHOLOGUE AFUA_2G17820)-RELATED"/>
    <property type="match status" value="1"/>
</dbReference>
<dbReference type="Proteomes" id="UP000664521">
    <property type="component" value="Unassembled WGS sequence"/>
</dbReference>
<dbReference type="PIRSF" id="PIRSF005739">
    <property type="entry name" value="O-mtase"/>
    <property type="match status" value="1"/>
</dbReference>
<gene>
    <name evidence="6" type="ORF">HETSPECPRED_002490</name>
</gene>
<dbReference type="InterPro" id="IPR016461">
    <property type="entry name" value="COMT-like"/>
</dbReference>
<dbReference type="SUPFAM" id="SSF46785">
    <property type="entry name" value="Winged helix' DNA-binding domain"/>
    <property type="match status" value="1"/>
</dbReference>
<dbReference type="EMBL" id="CAJPDS010000016">
    <property type="protein sequence ID" value="CAF9915444.1"/>
    <property type="molecule type" value="Genomic_DNA"/>
</dbReference>
<name>A0A8H3IJ14_9LECA</name>
<dbReference type="PROSITE" id="PS51683">
    <property type="entry name" value="SAM_OMT_II"/>
    <property type="match status" value="1"/>
</dbReference>
<feature type="domain" description="O-methyltransferase C-terminal" evidence="5">
    <location>
        <begin position="235"/>
        <end position="378"/>
    </location>
</feature>